<evidence type="ECO:0000313" key="2">
    <source>
        <dbReference type="EMBL" id="HEB43320.1"/>
    </source>
</evidence>
<protein>
    <submittedName>
        <fullName evidence="2">SHOCT domain-containing protein</fullName>
    </submittedName>
</protein>
<reference evidence="2" key="1">
    <citation type="journal article" date="2020" name="mSystems">
        <title>Genome- and Community-Level Interaction Insights into Carbon Utilization and Element Cycling Functions of Hydrothermarchaeota in Hydrothermal Sediment.</title>
        <authorList>
            <person name="Zhou Z."/>
            <person name="Liu Y."/>
            <person name="Xu W."/>
            <person name="Pan J."/>
            <person name="Luo Z.H."/>
            <person name="Li M."/>
        </authorList>
    </citation>
    <scope>NUCLEOTIDE SEQUENCE [LARGE SCALE GENOMIC DNA]</scope>
    <source>
        <strain evidence="2">SpSt-243</strain>
    </source>
</reference>
<name>A0A7C1SWQ5_9HYPH</name>
<sequence>MRAVGAMVHKKFNLSGHSLQALVVALVALMAGTACQSSAPATTQVAAAPTALEVTVEDPDNPEAPQARATYPDGYPNFAGSLNAANVQLSNDEATALQAQLTSLGAARQSGSISEAAYQARLAELRKLAAQHGPETQALIAN</sequence>
<evidence type="ECO:0000256" key="1">
    <source>
        <dbReference type="SAM" id="SignalP"/>
    </source>
</evidence>
<dbReference type="EMBL" id="DSKI01000337">
    <property type="protein sequence ID" value="HEB43320.1"/>
    <property type="molecule type" value="Genomic_DNA"/>
</dbReference>
<accession>A0A7C1SWQ5</accession>
<gene>
    <name evidence="2" type="ORF">ENP70_06400</name>
</gene>
<organism evidence="2">
    <name type="scientific">Agrobacterium albertimagni</name>
    <dbReference type="NCBI Taxonomy" id="147266"/>
    <lineage>
        <taxon>Bacteria</taxon>
        <taxon>Pseudomonadati</taxon>
        <taxon>Pseudomonadota</taxon>
        <taxon>Alphaproteobacteria</taxon>
        <taxon>Hyphomicrobiales</taxon>
        <taxon>Rhizobiaceae</taxon>
        <taxon>Rhizobium/Agrobacterium group</taxon>
        <taxon>Agrobacterium</taxon>
    </lineage>
</organism>
<feature type="chain" id="PRO_5027840113" evidence="1">
    <location>
        <begin position="37"/>
        <end position="142"/>
    </location>
</feature>
<dbReference type="AlphaFoldDB" id="A0A7C1SWQ5"/>
<proteinExistence type="predicted"/>
<feature type="signal peptide" evidence="1">
    <location>
        <begin position="1"/>
        <end position="36"/>
    </location>
</feature>
<dbReference type="PROSITE" id="PS51257">
    <property type="entry name" value="PROKAR_LIPOPROTEIN"/>
    <property type="match status" value="1"/>
</dbReference>
<keyword evidence="1" id="KW-0732">Signal</keyword>
<comment type="caution">
    <text evidence="2">The sequence shown here is derived from an EMBL/GenBank/DDBJ whole genome shotgun (WGS) entry which is preliminary data.</text>
</comment>